<dbReference type="HOGENOM" id="CLU_005912_6_3_6"/>
<accession>A0A0A7RZQ2</accession>
<evidence type="ECO:0000256" key="8">
    <source>
        <dbReference type="ARBA" id="ARBA00023065"/>
    </source>
</evidence>
<feature type="transmembrane region" description="Helical" evidence="11">
    <location>
        <begin position="59"/>
        <end position="77"/>
    </location>
</feature>
<dbReference type="Pfam" id="PF00999">
    <property type="entry name" value="Na_H_Exchanger"/>
    <property type="match status" value="1"/>
</dbReference>
<dbReference type="GO" id="GO:0051453">
    <property type="term" value="P:regulation of intracellular pH"/>
    <property type="evidence" value="ECO:0007669"/>
    <property type="project" value="TreeGrafter"/>
</dbReference>
<feature type="domain" description="Cation/H+ exchanger transmembrane" evidence="12">
    <location>
        <begin position="17"/>
        <end position="421"/>
    </location>
</feature>
<dbReference type="EMBL" id="CP009056">
    <property type="protein sequence ID" value="AJA44769.1"/>
    <property type="molecule type" value="Genomic_DNA"/>
</dbReference>
<keyword evidence="9 11" id="KW-0472">Membrane</keyword>
<keyword evidence="11" id="KW-0997">Cell inner membrane</keyword>
<keyword evidence="3 11" id="KW-0050">Antiport</keyword>
<gene>
    <name evidence="13" type="ORF">FPB0191_00943</name>
</gene>
<dbReference type="STRING" id="1267021.FPB0191_00943"/>
<dbReference type="GO" id="GO:0005886">
    <property type="term" value="C:plasma membrane"/>
    <property type="evidence" value="ECO:0007669"/>
    <property type="project" value="UniProtKB-SubCell"/>
</dbReference>
<feature type="transmembrane region" description="Helical" evidence="11">
    <location>
        <begin position="6"/>
        <end position="26"/>
    </location>
</feature>
<comment type="caution">
    <text evidence="11">Lacks conserved residue(s) required for the propagation of feature annotation.</text>
</comment>
<keyword evidence="6 11" id="KW-1133">Transmembrane helix</keyword>
<organism evidence="13 14">
    <name type="scientific">Frischella perrara</name>
    <dbReference type="NCBI Taxonomy" id="1267021"/>
    <lineage>
        <taxon>Bacteria</taxon>
        <taxon>Pseudomonadati</taxon>
        <taxon>Pseudomonadota</taxon>
        <taxon>Gammaproteobacteria</taxon>
        <taxon>Orbales</taxon>
        <taxon>Orbaceae</taxon>
        <taxon>Frischella</taxon>
    </lineage>
</organism>
<evidence type="ECO:0000256" key="5">
    <source>
        <dbReference type="ARBA" id="ARBA00022692"/>
    </source>
</evidence>
<dbReference type="KEGG" id="fpp:FPB0191_00943"/>
<evidence type="ECO:0000256" key="11">
    <source>
        <dbReference type="RuleBase" id="RU366002"/>
    </source>
</evidence>
<feature type="transmembrane region" description="Helical" evidence="11">
    <location>
        <begin position="228"/>
        <end position="259"/>
    </location>
</feature>
<evidence type="ECO:0000256" key="1">
    <source>
        <dbReference type="ARBA" id="ARBA00004651"/>
    </source>
</evidence>
<feature type="transmembrane region" description="Helical" evidence="11">
    <location>
        <begin position="117"/>
        <end position="140"/>
    </location>
</feature>
<keyword evidence="10 11" id="KW-0739">Sodium transport</keyword>
<reference evidence="13 14" key="1">
    <citation type="journal article" date="2014" name="Appl. Environ. Microbiol.">
        <title>Gut symbionts from distinct hosts exhibit genotoxic activity via divergent colibactin biosynthetic pathways.</title>
        <authorList>
            <person name="Engel P."/>
            <person name="Vizcaino M.I."/>
            <person name="Crawford J.M."/>
        </authorList>
    </citation>
    <scope>NUCLEOTIDE SEQUENCE [LARGE SCALE GENOMIC DNA]</scope>
    <source>
        <strain evidence="13 14">PEB0191</strain>
    </source>
</reference>
<feature type="transmembrane region" description="Helical" evidence="11">
    <location>
        <begin position="188"/>
        <end position="208"/>
    </location>
</feature>
<dbReference type="InterPro" id="IPR018422">
    <property type="entry name" value="Cation/H_exchanger_CPA1"/>
</dbReference>
<evidence type="ECO:0000256" key="7">
    <source>
        <dbReference type="ARBA" id="ARBA00023053"/>
    </source>
</evidence>
<dbReference type="PANTHER" id="PTHR10110:SF86">
    <property type="entry name" value="SODIUM_HYDROGEN EXCHANGER 7"/>
    <property type="match status" value="1"/>
</dbReference>
<dbReference type="AlphaFoldDB" id="A0A0A7RZQ2"/>
<feature type="transmembrane region" description="Helical" evidence="11">
    <location>
        <begin position="398"/>
        <end position="421"/>
    </location>
</feature>
<evidence type="ECO:0000313" key="13">
    <source>
        <dbReference type="EMBL" id="AJA44769.1"/>
    </source>
</evidence>
<evidence type="ECO:0000259" key="12">
    <source>
        <dbReference type="Pfam" id="PF00999"/>
    </source>
</evidence>
<dbReference type="GO" id="GO:0015386">
    <property type="term" value="F:potassium:proton antiporter activity"/>
    <property type="evidence" value="ECO:0007669"/>
    <property type="project" value="TreeGrafter"/>
</dbReference>
<feature type="transmembrane region" description="Helical" evidence="11">
    <location>
        <begin position="89"/>
        <end position="111"/>
    </location>
</feature>
<comment type="subcellular location">
    <subcellularLocation>
        <location evidence="11">Cell inner membrane</location>
        <topology evidence="11">Multi-pass membrane protein</topology>
    </subcellularLocation>
    <subcellularLocation>
        <location evidence="1">Cell membrane</location>
        <topology evidence="1">Multi-pass membrane protein</topology>
    </subcellularLocation>
</comment>
<name>A0A0A7RZQ2_FRIPE</name>
<protein>
    <submittedName>
        <fullName evidence="13">Sodium/proton antiporter, CPA1 family</fullName>
    </submittedName>
</protein>
<feature type="transmembrane region" description="Helical" evidence="11">
    <location>
        <begin position="280"/>
        <end position="299"/>
    </location>
</feature>
<sequence length="550" mass="60530">MYKDIMDLFSTILILILLVSLSGIVVKLLPFQIPLPLMQIALGCILAAFHFYVEFDPELFLVLFIPPLLFADGRKTVLKDFIHNVREIVGLALVLVVITVIALGYLLYWILPVPGLSLAAALALAAVLSPTDAVALGGIVGQGRIEKSKMEIIEGEALMNDASGLVSLKFAILIAIGQMEFNLFEISASFFFVAIGGLAIGVLVTWIYTKLLRKVNLLTNNDPAIQIVLLFLLPFAVYLIAEHIGFSGILAAVSAGMTVKQSGIMRNAPLNIRLQSESTWSMLTFVFNGFVFILLGLQLPKIISDTYAVTNLDGSTIEIWQLCFIVIFVYMALMGTRFLWLYAMKRLPVLPVILKKPLEFKNYSIRDLWISTFAGVRGAITLAGVLSIPVEITGRYELIFIATGVILVSLVVAVFVLPILLGGKVLLNNSQVDNEVLYAKGFMAEEAIGSLEKMQNSILADVTDGIDSEIVHEVGSRVIGSLRRRTGLKDLEQKALEAENLERRMRLVAIGSERAALYQLKIRNEISEETFERLGTGLDIYEAMLTGENK</sequence>
<proteinExistence type="inferred from homology"/>
<comment type="similarity">
    <text evidence="11">Belongs to the monovalent cation:proton antiporter 1 (CPA1) transporter (TC 2.A.36) family.</text>
</comment>
<keyword evidence="2 11" id="KW-0813">Transport</keyword>
<keyword evidence="7 11" id="KW-0915">Sodium</keyword>
<dbReference type="GO" id="GO:0098719">
    <property type="term" value="P:sodium ion import across plasma membrane"/>
    <property type="evidence" value="ECO:0007669"/>
    <property type="project" value="TreeGrafter"/>
</dbReference>
<dbReference type="InterPro" id="IPR004705">
    <property type="entry name" value="Cation/H_exchanger_CPA1_bac"/>
</dbReference>
<feature type="transmembrane region" description="Helical" evidence="11">
    <location>
        <begin position="363"/>
        <end position="386"/>
    </location>
</feature>
<dbReference type="Proteomes" id="UP000030901">
    <property type="component" value="Chromosome"/>
</dbReference>
<dbReference type="Gene3D" id="6.10.140.1330">
    <property type="match status" value="1"/>
</dbReference>
<dbReference type="GO" id="GO:0015385">
    <property type="term" value="F:sodium:proton antiporter activity"/>
    <property type="evidence" value="ECO:0007669"/>
    <property type="project" value="InterPro"/>
</dbReference>
<dbReference type="PANTHER" id="PTHR10110">
    <property type="entry name" value="SODIUM/HYDROGEN EXCHANGER"/>
    <property type="match status" value="1"/>
</dbReference>
<keyword evidence="4" id="KW-1003">Cell membrane</keyword>
<evidence type="ECO:0000256" key="9">
    <source>
        <dbReference type="ARBA" id="ARBA00023136"/>
    </source>
</evidence>
<feature type="transmembrane region" description="Helical" evidence="11">
    <location>
        <begin position="319"/>
        <end position="342"/>
    </location>
</feature>
<dbReference type="InterPro" id="IPR006153">
    <property type="entry name" value="Cation/H_exchanger_TM"/>
</dbReference>
<keyword evidence="5 11" id="KW-0812">Transmembrane</keyword>
<evidence type="ECO:0000256" key="10">
    <source>
        <dbReference type="ARBA" id="ARBA00023201"/>
    </source>
</evidence>
<keyword evidence="14" id="KW-1185">Reference proteome</keyword>
<evidence type="ECO:0000256" key="2">
    <source>
        <dbReference type="ARBA" id="ARBA00022448"/>
    </source>
</evidence>
<evidence type="ECO:0000256" key="4">
    <source>
        <dbReference type="ARBA" id="ARBA00022475"/>
    </source>
</evidence>
<evidence type="ECO:0000313" key="14">
    <source>
        <dbReference type="Proteomes" id="UP000030901"/>
    </source>
</evidence>
<keyword evidence="8 11" id="KW-0406">Ion transport</keyword>
<dbReference type="NCBIfam" id="TIGR00831">
    <property type="entry name" value="a_cpa1"/>
    <property type="match status" value="1"/>
</dbReference>
<evidence type="ECO:0000256" key="3">
    <source>
        <dbReference type="ARBA" id="ARBA00022449"/>
    </source>
</evidence>
<evidence type="ECO:0000256" key="6">
    <source>
        <dbReference type="ARBA" id="ARBA00022989"/>
    </source>
</evidence>
<comment type="function">
    <text evidence="11">Na(+)/H(+) antiporter that extrudes sodium in exchange for external protons.</text>
</comment>